<dbReference type="SUPFAM" id="SSF47874">
    <property type="entry name" value="Annexin"/>
    <property type="match status" value="1"/>
</dbReference>
<reference evidence="8" key="1">
    <citation type="submission" date="2025-08" db="UniProtKB">
        <authorList>
            <consortium name="Ensembl"/>
        </authorList>
    </citation>
    <scope>IDENTIFICATION</scope>
</reference>
<evidence type="ECO:0000313" key="8">
    <source>
        <dbReference type="Ensembl" id="ENSXCOP00000017625.1"/>
    </source>
</evidence>
<sequence length="450" mass="47991">MSYPGYPPPAGTYPPQPGFYPPQAGGYPPQPGGYPPQAGGYPPQAGGYPPQAGGYPPQAGGYPPQAGGYPPQPGAYPPQPGSYPPQAGAYPSPLPTVPGGYPPAPGGYPPAPHVGESGALFPNLQSCGLYPQPGGTMPQQQYPGMGYPGQPGQTMSGYPQAPSPNPPMPGYGGAPSPNPSMPAYGGGAMPVAPSSNGVFRGTIKDFPGADPLKDVEVLRKAMKGFGTDEQAIIDLLGSRSIKQRVPLLRSYKTSYGKDLIKDLHSELSGDFRNLVMAMLKSPAELDASELHSAMKVSGAGTDEACMIEILSSRSNAEIKEINRIYKESYKKSLEDAIKSDTSGHFCRLLISLAQGNRDERENIDVSLAQQDAQALYAAGENKLGTDESKFNAILCARSKPHLRTGTKTIPNRIYLFVKLFCHITYLNVHWKIKVVQQFSQSPEPESDRKW</sequence>
<dbReference type="InterPro" id="IPR001464">
    <property type="entry name" value="Annexin"/>
</dbReference>
<evidence type="ECO:0000256" key="6">
    <source>
        <dbReference type="RuleBase" id="RU003540"/>
    </source>
</evidence>
<dbReference type="PANTHER" id="PTHR10502">
    <property type="entry name" value="ANNEXIN"/>
    <property type="match status" value="1"/>
</dbReference>
<organism evidence="8 9">
    <name type="scientific">Xiphophorus couchianus</name>
    <name type="common">Monterrey platyfish</name>
    <dbReference type="NCBI Taxonomy" id="32473"/>
    <lineage>
        <taxon>Eukaryota</taxon>
        <taxon>Metazoa</taxon>
        <taxon>Chordata</taxon>
        <taxon>Craniata</taxon>
        <taxon>Vertebrata</taxon>
        <taxon>Euteleostomi</taxon>
        <taxon>Actinopterygii</taxon>
        <taxon>Neopterygii</taxon>
        <taxon>Teleostei</taxon>
        <taxon>Neoteleostei</taxon>
        <taxon>Acanthomorphata</taxon>
        <taxon>Ovalentaria</taxon>
        <taxon>Atherinomorphae</taxon>
        <taxon>Cyprinodontiformes</taxon>
        <taxon>Poeciliidae</taxon>
        <taxon>Poeciliinae</taxon>
        <taxon>Xiphophorus</taxon>
    </lineage>
</organism>
<feature type="compositionally biased region" description="Pro residues" evidence="7">
    <location>
        <begin position="92"/>
        <end position="101"/>
    </location>
</feature>
<dbReference type="GeneTree" id="ENSGT00940000156914"/>
<dbReference type="InterPro" id="IPR018252">
    <property type="entry name" value="Annexin_repeat_CS"/>
</dbReference>
<dbReference type="Pfam" id="PF00191">
    <property type="entry name" value="Annexin"/>
    <property type="match status" value="3"/>
</dbReference>
<accession>A0A3B5M2S9</accession>
<reference evidence="8" key="2">
    <citation type="submission" date="2025-09" db="UniProtKB">
        <authorList>
            <consortium name="Ensembl"/>
        </authorList>
    </citation>
    <scope>IDENTIFICATION</scope>
</reference>
<dbReference type="SMART" id="SM00335">
    <property type="entry name" value="ANX"/>
    <property type="match status" value="2"/>
</dbReference>
<dbReference type="PROSITE" id="PS00223">
    <property type="entry name" value="ANNEXIN_1"/>
    <property type="match status" value="2"/>
</dbReference>
<dbReference type="FunFam" id="1.10.220.10:FF:000004">
    <property type="entry name" value="Annexin"/>
    <property type="match status" value="1"/>
</dbReference>
<dbReference type="FunFam" id="1.10.220.10:FF:000002">
    <property type="entry name" value="Annexin"/>
    <property type="match status" value="1"/>
</dbReference>
<dbReference type="Gene3D" id="1.10.220.10">
    <property type="entry name" value="Annexin"/>
    <property type="match status" value="3"/>
</dbReference>
<evidence type="ECO:0000256" key="2">
    <source>
        <dbReference type="ARBA" id="ARBA00022737"/>
    </source>
</evidence>
<name>A0A3B5M2S9_9TELE</name>
<feature type="compositionally biased region" description="Pro residues" evidence="7">
    <location>
        <begin position="1"/>
        <end position="20"/>
    </location>
</feature>
<evidence type="ECO:0000256" key="4">
    <source>
        <dbReference type="ARBA" id="ARBA00023216"/>
    </source>
</evidence>
<dbReference type="GO" id="GO:0005886">
    <property type="term" value="C:plasma membrane"/>
    <property type="evidence" value="ECO:0007669"/>
    <property type="project" value="TreeGrafter"/>
</dbReference>
<dbReference type="AlphaFoldDB" id="A0A3B5M2S9"/>
<comment type="domain">
    <text evidence="6">A pair of annexin repeats may form one binding site for calcium and phospholipid.</text>
</comment>
<evidence type="ECO:0000256" key="3">
    <source>
        <dbReference type="ARBA" id="ARBA00022837"/>
    </source>
</evidence>
<comment type="similarity">
    <text evidence="1 6">Belongs to the annexin family.</text>
</comment>
<keyword evidence="2 6" id="KW-0677">Repeat</keyword>
<proteinExistence type="inferred from homology"/>
<dbReference type="PANTHER" id="PTHR10502:SF29">
    <property type="entry name" value="ANNEXIN A11"/>
    <property type="match status" value="1"/>
</dbReference>
<dbReference type="GO" id="GO:0001786">
    <property type="term" value="F:phosphatidylserine binding"/>
    <property type="evidence" value="ECO:0007669"/>
    <property type="project" value="TreeGrafter"/>
</dbReference>
<evidence type="ECO:0000256" key="5">
    <source>
        <dbReference type="ARBA" id="ARBA00023302"/>
    </source>
</evidence>
<feature type="compositionally biased region" description="Low complexity" evidence="7">
    <location>
        <begin position="35"/>
        <end position="69"/>
    </location>
</feature>
<evidence type="ECO:0000256" key="7">
    <source>
        <dbReference type="SAM" id="MobiDB-lite"/>
    </source>
</evidence>
<dbReference type="GO" id="GO:0012506">
    <property type="term" value="C:vesicle membrane"/>
    <property type="evidence" value="ECO:0007669"/>
    <property type="project" value="TreeGrafter"/>
</dbReference>
<keyword evidence="3 6" id="KW-0106">Calcium</keyword>
<dbReference type="GO" id="GO:0005544">
    <property type="term" value="F:calcium-dependent phospholipid binding"/>
    <property type="evidence" value="ECO:0007669"/>
    <property type="project" value="UniProtKB-KW"/>
</dbReference>
<keyword evidence="5 6" id="KW-0111">Calcium/phospholipid-binding</keyword>
<evidence type="ECO:0000313" key="9">
    <source>
        <dbReference type="Proteomes" id="UP000261380"/>
    </source>
</evidence>
<dbReference type="PROSITE" id="PS51897">
    <property type="entry name" value="ANNEXIN_2"/>
    <property type="match status" value="2"/>
</dbReference>
<dbReference type="PRINTS" id="PR00196">
    <property type="entry name" value="ANNEXIN"/>
</dbReference>
<dbReference type="GO" id="GO:0005634">
    <property type="term" value="C:nucleus"/>
    <property type="evidence" value="ECO:0007669"/>
    <property type="project" value="TreeGrafter"/>
</dbReference>
<feature type="compositionally biased region" description="Pro residues" evidence="7">
    <location>
        <begin position="70"/>
        <end position="83"/>
    </location>
</feature>
<evidence type="ECO:0000256" key="1">
    <source>
        <dbReference type="ARBA" id="ARBA00007831"/>
    </source>
</evidence>
<keyword evidence="9" id="KW-1185">Reference proteome</keyword>
<dbReference type="GO" id="GO:0006909">
    <property type="term" value="P:phagocytosis"/>
    <property type="evidence" value="ECO:0007669"/>
    <property type="project" value="TreeGrafter"/>
</dbReference>
<dbReference type="GO" id="GO:0005737">
    <property type="term" value="C:cytoplasm"/>
    <property type="evidence" value="ECO:0007669"/>
    <property type="project" value="TreeGrafter"/>
</dbReference>
<dbReference type="InterPro" id="IPR018502">
    <property type="entry name" value="Annexin_repeat"/>
</dbReference>
<dbReference type="FunFam" id="1.10.220.10:FF:000003">
    <property type="entry name" value="Annexin"/>
    <property type="match status" value="1"/>
</dbReference>
<dbReference type="InterPro" id="IPR037104">
    <property type="entry name" value="Annexin_sf"/>
</dbReference>
<dbReference type="Ensembl" id="ENSXCOT00000017848.1">
    <property type="protein sequence ID" value="ENSXCOP00000017625.1"/>
    <property type="gene ID" value="ENSXCOG00000013296.1"/>
</dbReference>
<dbReference type="Proteomes" id="UP000261380">
    <property type="component" value="Unplaced"/>
</dbReference>
<keyword evidence="4 6" id="KW-0041">Annexin</keyword>
<protein>
    <recommendedName>
        <fullName evidence="6">Annexin</fullName>
    </recommendedName>
</protein>
<dbReference type="GO" id="GO:0005509">
    <property type="term" value="F:calcium ion binding"/>
    <property type="evidence" value="ECO:0007669"/>
    <property type="project" value="InterPro"/>
</dbReference>
<feature type="region of interest" description="Disordered" evidence="7">
    <location>
        <begin position="1"/>
        <end position="101"/>
    </location>
</feature>
<dbReference type="GO" id="GO:0032506">
    <property type="term" value="P:cytokinetic process"/>
    <property type="evidence" value="ECO:0007669"/>
    <property type="project" value="TreeGrafter"/>
</dbReference>